<keyword evidence="2" id="KW-0695">RNA-directed DNA polymerase</keyword>
<dbReference type="InterPro" id="IPR012337">
    <property type="entry name" value="RNaseH-like_sf"/>
</dbReference>
<keyword evidence="2" id="KW-0808">Transferase</keyword>
<dbReference type="InterPro" id="IPR036397">
    <property type="entry name" value="RNaseH_sf"/>
</dbReference>
<accession>A0ABQ5AEG3</accession>
<keyword evidence="3" id="KW-1185">Reference proteome</keyword>
<dbReference type="PANTHER" id="PTHR45835">
    <property type="entry name" value="YALI0A06105P"/>
    <property type="match status" value="1"/>
</dbReference>
<name>A0ABQ5AEG3_9ASTR</name>
<reference evidence="2" key="1">
    <citation type="journal article" date="2022" name="Int. J. Mol. Sci.">
        <title>Draft Genome of Tanacetum Coccineum: Genomic Comparison of Closely Related Tanacetum-Family Plants.</title>
        <authorList>
            <person name="Yamashiro T."/>
            <person name="Shiraishi A."/>
            <person name="Nakayama K."/>
            <person name="Satake H."/>
        </authorList>
    </citation>
    <scope>NUCLEOTIDE SEQUENCE</scope>
</reference>
<dbReference type="PANTHER" id="PTHR45835:SF99">
    <property type="entry name" value="CHROMO DOMAIN-CONTAINING PROTEIN-RELATED"/>
    <property type="match status" value="1"/>
</dbReference>
<dbReference type="GO" id="GO:0003964">
    <property type="term" value="F:RNA-directed DNA polymerase activity"/>
    <property type="evidence" value="ECO:0007669"/>
    <property type="project" value="UniProtKB-KW"/>
</dbReference>
<dbReference type="Gene3D" id="3.30.420.10">
    <property type="entry name" value="Ribonuclease H-like superfamily/Ribonuclease H"/>
    <property type="match status" value="2"/>
</dbReference>
<evidence type="ECO:0000313" key="3">
    <source>
        <dbReference type="Proteomes" id="UP001151760"/>
    </source>
</evidence>
<evidence type="ECO:0000313" key="2">
    <source>
        <dbReference type="EMBL" id="GJS99936.1"/>
    </source>
</evidence>
<dbReference type="EMBL" id="BQNB010012157">
    <property type="protein sequence ID" value="GJS99936.1"/>
    <property type="molecule type" value="Genomic_DNA"/>
</dbReference>
<keyword evidence="2" id="KW-0548">Nucleotidyltransferase</keyword>
<evidence type="ECO:0000259" key="1">
    <source>
        <dbReference type="Pfam" id="PF17921"/>
    </source>
</evidence>
<dbReference type="SUPFAM" id="SSF53098">
    <property type="entry name" value="Ribonuclease H-like"/>
    <property type="match status" value="1"/>
</dbReference>
<dbReference type="Gene3D" id="1.10.340.70">
    <property type="match status" value="1"/>
</dbReference>
<protein>
    <submittedName>
        <fullName evidence="2">Reverse transcriptase domain-containing protein</fullName>
    </submittedName>
</protein>
<organism evidence="2 3">
    <name type="scientific">Tanacetum coccineum</name>
    <dbReference type="NCBI Taxonomy" id="301880"/>
    <lineage>
        <taxon>Eukaryota</taxon>
        <taxon>Viridiplantae</taxon>
        <taxon>Streptophyta</taxon>
        <taxon>Embryophyta</taxon>
        <taxon>Tracheophyta</taxon>
        <taxon>Spermatophyta</taxon>
        <taxon>Magnoliopsida</taxon>
        <taxon>eudicotyledons</taxon>
        <taxon>Gunneridae</taxon>
        <taxon>Pentapetalae</taxon>
        <taxon>asterids</taxon>
        <taxon>campanulids</taxon>
        <taxon>Asterales</taxon>
        <taxon>Asteraceae</taxon>
        <taxon>Asteroideae</taxon>
        <taxon>Anthemideae</taxon>
        <taxon>Anthemidinae</taxon>
        <taxon>Tanacetum</taxon>
    </lineage>
</organism>
<dbReference type="Proteomes" id="UP001151760">
    <property type="component" value="Unassembled WGS sequence"/>
</dbReference>
<gene>
    <name evidence="2" type="ORF">Tco_0821106</name>
</gene>
<sequence>MHQRHWIELFSDYNCEIRYHHGKANVVADALSRKERIKPKIVRAINMTFQSSIKDKILAAQNEASKVINAPAEMLRGLDEQMERRSDEALYYLDRIWVPFTGEVRTLIMDEAYKSKYSVLPRADKIYYDLRDMYWWRGMQNDIVLYVRKCLTCLKVKAKHQRPSGLLQQPEIPEWKWEKIAMDFVTKLSRTSSGHDSILAIVDQLTKSAHFLLMREDYKMDRLARLYLNEITNGQSERTIQTLEDMLRGCIHDFGGSWDVHLPLVEFSYNNSYHSIIRCALFKALYGRKYCSPILWAEIGEGQLIVPEIVQETTEKISQIKDRLKITRDR</sequence>
<comment type="caution">
    <text evidence="2">The sequence shown here is derived from an EMBL/GenBank/DDBJ whole genome shotgun (WGS) entry which is preliminary data.</text>
</comment>
<dbReference type="Pfam" id="PF17921">
    <property type="entry name" value="Integrase_H2C2"/>
    <property type="match status" value="1"/>
</dbReference>
<feature type="domain" description="Integrase zinc-binding" evidence="1">
    <location>
        <begin position="104"/>
        <end position="158"/>
    </location>
</feature>
<dbReference type="InterPro" id="IPR041588">
    <property type="entry name" value="Integrase_H2C2"/>
</dbReference>
<proteinExistence type="predicted"/>
<reference evidence="2" key="2">
    <citation type="submission" date="2022-01" db="EMBL/GenBank/DDBJ databases">
        <authorList>
            <person name="Yamashiro T."/>
            <person name="Shiraishi A."/>
            <person name="Satake H."/>
            <person name="Nakayama K."/>
        </authorList>
    </citation>
    <scope>NUCLEOTIDE SEQUENCE</scope>
</reference>